<reference evidence="19" key="2">
    <citation type="journal article" date="2016" name="Sci. Rep.">
        <title>Mitochondrial genome evolution and tRNA truncation in Acariformes mites: new evidence from eriophyoid mites.</title>
        <authorList>
            <person name="Xue X.F."/>
            <person name="Guo J.F."/>
            <person name="Dong Y."/>
            <person name="Hong X.Y."/>
            <person name="Shao R."/>
        </authorList>
    </citation>
    <scope>NUCLEOTIDE SEQUENCE</scope>
</reference>
<geneLocation type="mitochondrion" evidence="19"/>
<keyword evidence="8 17" id="KW-0812">Transmembrane</keyword>
<dbReference type="PANTHER" id="PTHR43507:SF20">
    <property type="entry name" value="NADH-UBIQUINONE OXIDOREDUCTASE CHAIN 4"/>
    <property type="match status" value="1"/>
</dbReference>
<evidence type="ECO:0000256" key="1">
    <source>
        <dbReference type="ARBA" id="ARBA00003257"/>
    </source>
</evidence>
<comment type="subcellular location">
    <subcellularLocation>
        <location evidence="2 17">Mitochondrion membrane</location>
        <topology evidence="2 17">Multi-pass membrane protein</topology>
    </subcellularLocation>
</comment>
<sequence length="412" mass="47420">MIWLLIFFSIMMFSCKDYFYLTQLFSLSSSELLMVSISPLSYFLISYFLFNKLGYLESLGYSWLMGLSIFFTSICFMVSNSLVFLIFLEMVMIPICTLIFWHSKDSDKISSVFFMFFLNLLGSLPFILFSLNFLGLSFYFSCSSYFYSLSKIFSPLFYLFFLLILLCKVPFFFLHYWLTKAHVSSSGACSMILASLMLKLGTYGLVKFNLIFRGMSLFLLNFVVYLSLMGMIFFLLVMYRSSDLKYIIAGSSVLHMSLIVPLSISFGYLEYFGSLFMMVSHGVVSYYLFLLVSILYETTHSRSVEFSSSLESISKTLVLLIFVCLFLNLGLPPFMGFFSELLFCSFFSIFDFYLLVILLFSMLMSVAYLLYVVSKFYFGKTSDLVTLSGSALDLSIKSYTFLSALFLLPFLS</sequence>
<reference evidence="19" key="1">
    <citation type="submission" date="2015-05" db="EMBL/GenBank/DDBJ databases">
        <authorList>
            <person name="Wang D.B."/>
            <person name="Wang M."/>
        </authorList>
    </citation>
    <scope>NUCLEOTIDE SEQUENCE</scope>
</reference>
<protein>
    <recommendedName>
        <fullName evidence="5 17">NADH-ubiquinone oxidoreductase chain 4</fullName>
        <ecNumber evidence="4 17">7.1.1.2</ecNumber>
    </recommendedName>
</protein>
<feature type="domain" description="NADH:quinone oxidoreductase/Mrp antiporter transmembrane" evidence="18">
    <location>
        <begin position="81"/>
        <end position="363"/>
    </location>
</feature>
<evidence type="ECO:0000259" key="18">
    <source>
        <dbReference type="Pfam" id="PF00361"/>
    </source>
</evidence>
<name>A0A0U2J711_9ACAR</name>
<dbReference type="GO" id="GO:0015990">
    <property type="term" value="P:electron transport coupled proton transport"/>
    <property type="evidence" value="ECO:0007669"/>
    <property type="project" value="TreeGrafter"/>
</dbReference>
<evidence type="ECO:0000256" key="12">
    <source>
        <dbReference type="ARBA" id="ARBA00023027"/>
    </source>
</evidence>
<evidence type="ECO:0000256" key="9">
    <source>
        <dbReference type="ARBA" id="ARBA00022967"/>
    </source>
</evidence>
<feature type="transmembrane region" description="Helical" evidence="17">
    <location>
        <begin position="317"/>
        <end position="338"/>
    </location>
</feature>
<dbReference type="AlphaFoldDB" id="A0A0U2J711"/>
<evidence type="ECO:0000256" key="2">
    <source>
        <dbReference type="ARBA" id="ARBA00004225"/>
    </source>
</evidence>
<feature type="transmembrane region" description="Helical" evidence="17">
    <location>
        <begin position="218"/>
        <end position="239"/>
    </location>
</feature>
<dbReference type="PRINTS" id="PR01437">
    <property type="entry name" value="NUOXDRDTASE4"/>
</dbReference>
<keyword evidence="15 17" id="KW-0472">Membrane</keyword>
<comment type="catalytic activity">
    <reaction evidence="16 17">
        <text>a ubiquinone + NADH + 5 H(+)(in) = a ubiquinol + NAD(+) + 4 H(+)(out)</text>
        <dbReference type="Rhea" id="RHEA:29091"/>
        <dbReference type="Rhea" id="RHEA-COMP:9565"/>
        <dbReference type="Rhea" id="RHEA-COMP:9566"/>
        <dbReference type="ChEBI" id="CHEBI:15378"/>
        <dbReference type="ChEBI" id="CHEBI:16389"/>
        <dbReference type="ChEBI" id="CHEBI:17976"/>
        <dbReference type="ChEBI" id="CHEBI:57540"/>
        <dbReference type="ChEBI" id="CHEBI:57945"/>
        <dbReference type="EC" id="7.1.1.2"/>
    </reaction>
</comment>
<evidence type="ECO:0000256" key="17">
    <source>
        <dbReference type="RuleBase" id="RU003297"/>
    </source>
</evidence>
<comment type="function">
    <text evidence="17">Core subunit of the mitochondrial membrane respiratory chain NADH dehydrogenase (Complex I) which catalyzes electron transfer from NADH through the respiratory chain, using ubiquinone as an electron acceptor. Essential for the catalytic activity and assembly of complex I.</text>
</comment>
<feature type="transmembrane region" description="Helical" evidence="17">
    <location>
        <begin position="62"/>
        <end position="79"/>
    </location>
</feature>
<evidence type="ECO:0000256" key="5">
    <source>
        <dbReference type="ARBA" id="ARBA00021006"/>
    </source>
</evidence>
<feature type="transmembrane region" description="Helical" evidence="17">
    <location>
        <begin position="186"/>
        <end position="206"/>
    </location>
</feature>
<evidence type="ECO:0000256" key="8">
    <source>
        <dbReference type="ARBA" id="ARBA00022692"/>
    </source>
</evidence>
<evidence type="ECO:0000256" key="16">
    <source>
        <dbReference type="ARBA" id="ARBA00049551"/>
    </source>
</evidence>
<evidence type="ECO:0000256" key="4">
    <source>
        <dbReference type="ARBA" id="ARBA00012944"/>
    </source>
</evidence>
<evidence type="ECO:0000256" key="13">
    <source>
        <dbReference type="ARBA" id="ARBA00023075"/>
    </source>
</evidence>
<dbReference type="Pfam" id="PF00361">
    <property type="entry name" value="Proton_antipo_M"/>
    <property type="match status" value="1"/>
</dbReference>
<dbReference type="InterPro" id="IPR003918">
    <property type="entry name" value="NADH_UbQ_OxRdtase"/>
</dbReference>
<evidence type="ECO:0000256" key="15">
    <source>
        <dbReference type="ARBA" id="ARBA00023136"/>
    </source>
</evidence>
<feature type="transmembrane region" description="Helical" evidence="17">
    <location>
        <begin position="31"/>
        <end position="50"/>
    </location>
</feature>
<feature type="transmembrane region" description="Helical" evidence="17">
    <location>
        <begin position="350"/>
        <end position="373"/>
    </location>
</feature>
<evidence type="ECO:0000256" key="11">
    <source>
        <dbReference type="ARBA" id="ARBA00022989"/>
    </source>
</evidence>
<keyword evidence="7 17" id="KW-0679">Respiratory chain</keyword>
<keyword evidence="9" id="KW-1278">Translocase</keyword>
<keyword evidence="13 17" id="KW-0830">Ubiquinone</keyword>
<gene>
    <name evidence="19" type="primary">nad4</name>
</gene>
<evidence type="ECO:0000256" key="10">
    <source>
        <dbReference type="ARBA" id="ARBA00022982"/>
    </source>
</evidence>
<feature type="transmembrane region" description="Helical" evidence="17">
    <location>
        <begin position="85"/>
        <end position="101"/>
    </location>
</feature>
<dbReference type="GO" id="GO:0042773">
    <property type="term" value="P:ATP synthesis coupled electron transport"/>
    <property type="evidence" value="ECO:0007669"/>
    <property type="project" value="InterPro"/>
</dbReference>
<evidence type="ECO:0000256" key="3">
    <source>
        <dbReference type="ARBA" id="ARBA00009025"/>
    </source>
</evidence>
<dbReference type="GO" id="GO:0003954">
    <property type="term" value="F:NADH dehydrogenase activity"/>
    <property type="evidence" value="ECO:0007669"/>
    <property type="project" value="TreeGrafter"/>
</dbReference>
<dbReference type="GO" id="GO:0048039">
    <property type="term" value="F:ubiquinone binding"/>
    <property type="evidence" value="ECO:0007669"/>
    <property type="project" value="TreeGrafter"/>
</dbReference>
<keyword evidence="12 17" id="KW-0520">NAD</keyword>
<feature type="transmembrane region" description="Helical" evidence="17">
    <location>
        <begin position="113"/>
        <end position="140"/>
    </location>
</feature>
<feature type="transmembrane region" description="Helical" evidence="17">
    <location>
        <begin position="246"/>
        <end position="269"/>
    </location>
</feature>
<evidence type="ECO:0000256" key="14">
    <source>
        <dbReference type="ARBA" id="ARBA00023128"/>
    </source>
</evidence>
<proteinExistence type="inferred from homology"/>
<comment type="similarity">
    <text evidence="3 17">Belongs to the complex I subunit 4 family.</text>
</comment>
<organism evidence="19">
    <name type="scientific">Epitrimerus sabinae</name>
    <dbReference type="NCBI Taxonomy" id="1452570"/>
    <lineage>
        <taxon>Eukaryota</taxon>
        <taxon>Metazoa</taxon>
        <taxon>Ecdysozoa</taxon>
        <taxon>Arthropoda</taxon>
        <taxon>Chelicerata</taxon>
        <taxon>Arachnida</taxon>
        <taxon>Acari</taxon>
        <taxon>Acariformes</taxon>
        <taxon>Trombidiformes</taxon>
        <taxon>Prostigmata</taxon>
        <taxon>Eupodina</taxon>
        <taxon>Eriophyoidea</taxon>
        <taxon>Eriophyidae</taxon>
        <taxon>Phyllocoptinae</taxon>
        <taxon>Phyllocoptini</taxon>
        <taxon>Epitrimerus</taxon>
    </lineage>
</organism>
<dbReference type="EMBL" id="KR604966">
    <property type="protein sequence ID" value="ALK03790.1"/>
    <property type="molecule type" value="Genomic_DNA"/>
</dbReference>
<evidence type="ECO:0000256" key="6">
    <source>
        <dbReference type="ARBA" id="ARBA00022448"/>
    </source>
</evidence>
<feature type="transmembrane region" description="Helical" evidence="17">
    <location>
        <begin position="275"/>
        <end position="296"/>
    </location>
</feature>
<keyword evidence="10 17" id="KW-0249">Electron transport</keyword>
<dbReference type="PANTHER" id="PTHR43507">
    <property type="entry name" value="NADH-UBIQUINONE OXIDOREDUCTASE CHAIN 4"/>
    <property type="match status" value="1"/>
</dbReference>
<dbReference type="InterPro" id="IPR001750">
    <property type="entry name" value="ND/Mrp_TM"/>
</dbReference>
<keyword evidence="14 17" id="KW-0496">Mitochondrion</keyword>
<dbReference type="GO" id="GO:0008137">
    <property type="term" value="F:NADH dehydrogenase (ubiquinone) activity"/>
    <property type="evidence" value="ECO:0007669"/>
    <property type="project" value="UniProtKB-UniRule"/>
</dbReference>
<accession>A0A0U2J711</accession>
<evidence type="ECO:0000256" key="7">
    <source>
        <dbReference type="ARBA" id="ARBA00022660"/>
    </source>
</evidence>
<dbReference type="GO" id="GO:0031966">
    <property type="term" value="C:mitochondrial membrane"/>
    <property type="evidence" value="ECO:0007669"/>
    <property type="project" value="UniProtKB-SubCell"/>
</dbReference>
<dbReference type="EC" id="7.1.1.2" evidence="4 17"/>
<evidence type="ECO:0000313" key="19">
    <source>
        <dbReference type="EMBL" id="ALK03790.1"/>
    </source>
</evidence>
<feature type="transmembrane region" description="Helical" evidence="17">
    <location>
        <begin position="152"/>
        <end position="174"/>
    </location>
</feature>
<keyword evidence="11 17" id="KW-1133">Transmembrane helix</keyword>
<comment type="function">
    <text evidence="1">Core subunit of the mitochondrial membrane respiratory chain NADH dehydrogenase (Complex I) that is believed to belong to the minimal assembly required for catalysis. Complex I functions in the transfer of electrons from NADH to the respiratory chain. The immediate electron acceptor for the enzyme is believed to be ubiquinone.</text>
</comment>
<keyword evidence="6 17" id="KW-0813">Transport</keyword>